<proteinExistence type="predicted"/>
<keyword evidence="2" id="KW-1185">Reference proteome</keyword>
<organism evidence="1 2">
    <name type="scientific">Ureibacillus acetophenoni</name>
    <dbReference type="NCBI Taxonomy" id="614649"/>
    <lineage>
        <taxon>Bacteria</taxon>
        <taxon>Bacillati</taxon>
        <taxon>Bacillota</taxon>
        <taxon>Bacilli</taxon>
        <taxon>Bacillales</taxon>
        <taxon>Caryophanaceae</taxon>
        <taxon>Ureibacillus</taxon>
    </lineage>
</organism>
<accession>A0A285U6J4</accession>
<reference evidence="2" key="1">
    <citation type="submission" date="2017-08" db="EMBL/GenBank/DDBJ databases">
        <authorList>
            <person name="Varghese N."/>
            <person name="Submissions S."/>
        </authorList>
    </citation>
    <scope>NUCLEOTIDE SEQUENCE [LARGE SCALE GENOMIC DNA]</scope>
    <source>
        <strain evidence="2">JC23</strain>
    </source>
</reference>
<evidence type="ECO:0000313" key="1">
    <source>
        <dbReference type="EMBL" id="SOC36156.1"/>
    </source>
</evidence>
<dbReference type="Proteomes" id="UP000219252">
    <property type="component" value="Unassembled WGS sequence"/>
</dbReference>
<gene>
    <name evidence="1" type="ORF">SAMN05877842_102129</name>
</gene>
<protein>
    <submittedName>
        <fullName evidence="1">Uncharacterized protein</fullName>
    </submittedName>
</protein>
<evidence type="ECO:0000313" key="2">
    <source>
        <dbReference type="Proteomes" id="UP000219252"/>
    </source>
</evidence>
<dbReference type="AlphaFoldDB" id="A0A285U6J4"/>
<dbReference type="EMBL" id="OBQC01000002">
    <property type="protein sequence ID" value="SOC36156.1"/>
    <property type="molecule type" value="Genomic_DNA"/>
</dbReference>
<sequence>MIKLVVIILVGKCLLLLAEETDLIIYIKLATLIIFLTTLLDFLNL</sequence>
<name>A0A285U6J4_9BACL</name>